<comment type="caution">
    <text evidence="3">The sequence shown here is derived from an EMBL/GenBank/DDBJ whole genome shotgun (WGS) entry which is preliminary data.</text>
</comment>
<dbReference type="PROSITE" id="PS51257">
    <property type="entry name" value="PROKAR_LIPOPROTEIN"/>
    <property type="match status" value="1"/>
</dbReference>
<dbReference type="SUPFAM" id="SSF69304">
    <property type="entry name" value="Tricorn protease N-terminal domain"/>
    <property type="match status" value="1"/>
</dbReference>
<organism evidence="3 4">
    <name type="scientific">Butyrivibrio fibrisolvens</name>
    <dbReference type="NCBI Taxonomy" id="831"/>
    <lineage>
        <taxon>Bacteria</taxon>
        <taxon>Bacillati</taxon>
        <taxon>Bacillota</taxon>
        <taxon>Clostridia</taxon>
        <taxon>Lachnospirales</taxon>
        <taxon>Lachnospiraceae</taxon>
        <taxon>Butyrivibrio</taxon>
    </lineage>
</organism>
<feature type="region of interest" description="Disordered" evidence="1">
    <location>
        <begin position="36"/>
        <end position="71"/>
    </location>
</feature>
<evidence type="ECO:0000313" key="3">
    <source>
        <dbReference type="EMBL" id="PWT28199.1"/>
    </source>
</evidence>
<dbReference type="EMBL" id="NXNG01000001">
    <property type="protein sequence ID" value="PWT28199.1"/>
    <property type="molecule type" value="Genomic_DNA"/>
</dbReference>
<protein>
    <recommendedName>
        <fullName evidence="2">DUF3298 domain-containing protein</fullName>
    </recommendedName>
</protein>
<gene>
    <name evidence="3" type="ORF">CPT75_14285</name>
</gene>
<dbReference type="InterPro" id="IPR021729">
    <property type="entry name" value="DUF3298"/>
</dbReference>
<evidence type="ECO:0000259" key="2">
    <source>
        <dbReference type="Pfam" id="PF11738"/>
    </source>
</evidence>
<dbReference type="AlphaFoldDB" id="A0A317G494"/>
<evidence type="ECO:0000313" key="4">
    <source>
        <dbReference type="Proteomes" id="UP000245488"/>
    </source>
</evidence>
<evidence type="ECO:0000256" key="1">
    <source>
        <dbReference type="SAM" id="MobiDB-lite"/>
    </source>
</evidence>
<feature type="compositionally biased region" description="Low complexity" evidence="1">
    <location>
        <begin position="40"/>
        <end position="55"/>
    </location>
</feature>
<accession>A0A317G494</accession>
<proteinExistence type="predicted"/>
<dbReference type="Gene3D" id="3.90.640.20">
    <property type="entry name" value="Heat-shock cognate protein, ATPase"/>
    <property type="match status" value="1"/>
</dbReference>
<name>A0A317G494_BUTFI</name>
<feature type="domain" description="DUF3298" evidence="2">
    <location>
        <begin position="621"/>
        <end position="659"/>
    </location>
</feature>
<sequence length="669" mass="75276">MRLVFMSKNGKFSRLFLTTSLTLTLSLCSCTSPMIGSKESGSSNSITDNSSDNSNLAASFGPDTTEATNGTINLNSQSRKLNFNEKIKEDESYYYYCFNSKLWRTSKENPDETVCLFPNDGLDLQASHPDNILIYNDNIYLIGEDLADYNEYVYRIDINGAISKLSYKTKVGYTSGIDIHNGALYVYSFDLDNNILFEGYKINDDGSLGEECGDFSDLDLSLGDNLVPVHLDFGDYIYSPSSIDYYGGIYTTDSAGNQASLYFIPKDNNNARKIADISGDDVAAITKDKLVMIQSNNLIDNNLYTIDINSGERNDLLTKEELKSMGYAHSSYFSVIDYDDNNIFVMIRHPLTENPVPNYVYDILKISLSDGSIEPLVNITEGEDPDNDFGLKVLNFTKEGLMYLNYADSSYSLCYMPYDNMSSQIVLASPDYGLESSVGILEQYGITFKTLHNAYFYTDDNYDVMTFYSDLVVPQLPATSDDFISFNETILDNLDVTDMAKSSVKEAGEIALSQDAYDEYSPMDIYPYNYTYRYAGLSYYDSRYVCLNTSDYQYWGGAHGIGWQYSYTLDMQDGKILALSDVIGQSQSEFVELVCDHVYDLDEGSLFSGYDGTIEQIRDSYTDNDFNWFLTPEGVGVRFASYEISPYAEGYPQIIVPYDELTLLINLGN</sequence>
<reference evidence="3 4" key="1">
    <citation type="submission" date="2017-09" db="EMBL/GenBank/DDBJ databases">
        <title>High-quality draft genome sequence of Butyrivibrio fibrisolvens INBov1, isolated from cow rumen.</title>
        <authorList>
            <person name="Rodriguez Hernaez J."/>
            <person name="Rivarola M."/>
            <person name="Paniego N."/>
            <person name="Cravero S."/>
            <person name="Ceron Cucchi M."/>
            <person name="Martinez M.C."/>
        </authorList>
    </citation>
    <scope>NUCLEOTIDE SEQUENCE [LARGE SCALE GENOMIC DNA]</scope>
    <source>
        <strain evidence="3 4">INBov1</strain>
    </source>
</reference>
<keyword evidence="4" id="KW-1185">Reference proteome</keyword>
<dbReference type="Proteomes" id="UP000245488">
    <property type="component" value="Chromosome"/>
</dbReference>
<dbReference type="Gene3D" id="3.30.565.40">
    <property type="entry name" value="Fervidobacterium nodosum Rt17-B1 like"/>
    <property type="match status" value="1"/>
</dbReference>
<dbReference type="InterPro" id="IPR037126">
    <property type="entry name" value="PdaC/RsiV-like_sf"/>
</dbReference>
<dbReference type="Pfam" id="PF11738">
    <property type="entry name" value="DUF3298"/>
    <property type="match status" value="1"/>
</dbReference>